<keyword evidence="2" id="KW-1185">Reference proteome</keyword>
<evidence type="ECO:0000313" key="1">
    <source>
        <dbReference type="EMBL" id="SDX58744.1"/>
    </source>
</evidence>
<proteinExistence type="predicted"/>
<dbReference type="AlphaFoldDB" id="A0A1H3CYX5"/>
<dbReference type="SUPFAM" id="SSF52540">
    <property type="entry name" value="P-loop containing nucleoside triphosphate hydrolases"/>
    <property type="match status" value="1"/>
</dbReference>
<reference evidence="1 2" key="1">
    <citation type="submission" date="2016-10" db="EMBL/GenBank/DDBJ databases">
        <authorList>
            <person name="de Groot N.N."/>
        </authorList>
    </citation>
    <scope>NUCLEOTIDE SEQUENCE [LARGE SCALE GENOMIC DNA]</scope>
    <source>
        <strain evidence="1 2">DSM 17890</strain>
    </source>
</reference>
<gene>
    <name evidence="1" type="ORF">SAMN05444336_10725</name>
</gene>
<organism evidence="1 2">
    <name type="scientific">Albimonas donghaensis</name>
    <dbReference type="NCBI Taxonomy" id="356660"/>
    <lineage>
        <taxon>Bacteria</taxon>
        <taxon>Pseudomonadati</taxon>
        <taxon>Pseudomonadota</taxon>
        <taxon>Alphaproteobacteria</taxon>
        <taxon>Rhodobacterales</taxon>
        <taxon>Paracoccaceae</taxon>
        <taxon>Albimonas</taxon>
    </lineage>
</organism>
<accession>A0A1H3CYX5</accession>
<dbReference type="RefSeq" id="WP_245710619.1">
    <property type="nucleotide sequence ID" value="NZ_FNMZ01000007.1"/>
</dbReference>
<protein>
    <submittedName>
        <fullName evidence="1">Protein ImuA</fullName>
    </submittedName>
</protein>
<sequence length="257" mass="26562">MGLSDPHLRRLIGADLRGPREGDACRGPRDRGRGALDLGGGISLVRGRTHEVCGPARAVFAALAAAAAEGGPVLWIRTPRGDAGRLNADGLADFFDPGRLVLAAPRRPEDVLWCAEEALRSGAAPLVVAETPTPPRLTPVRRLHLAAEAGAEAARDRDQGGDRDAPAPLILLLTGGEGGAEGVETRWRLSPARPGSGGGAGMGTGAETGCWTRGAPPAWRAERLRARLAPPRSWHVRRAGALLTLDAPEDAGSAAAG</sequence>
<dbReference type="EMBL" id="FNMZ01000007">
    <property type="protein sequence ID" value="SDX58744.1"/>
    <property type="molecule type" value="Genomic_DNA"/>
</dbReference>
<name>A0A1H3CYX5_9RHOB</name>
<dbReference type="Gene3D" id="3.40.50.300">
    <property type="entry name" value="P-loop containing nucleotide triphosphate hydrolases"/>
    <property type="match status" value="1"/>
</dbReference>
<evidence type="ECO:0000313" key="2">
    <source>
        <dbReference type="Proteomes" id="UP000199118"/>
    </source>
</evidence>
<dbReference type="Proteomes" id="UP000199118">
    <property type="component" value="Unassembled WGS sequence"/>
</dbReference>
<dbReference type="InterPro" id="IPR027417">
    <property type="entry name" value="P-loop_NTPase"/>
</dbReference>
<dbReference type="STRING" id="356660.SAMN05444336_10725"/>